<dbReference type="AlphaFoldDB" id="A0A5C6A8N4"/>
<organism evidence="2 3">
    <name type="scientific">Botrimarina colliarenosi</name>
    <dbReference type="NCBI Taxonomy" id="2528001"/>
    <lineage>
        <taxon>Bacteria</taxon>
        <taxon>Pseudomonadati</taxon>
        <taxon>Planctomycetota</taxon>
        <taxon>Planctomycetia</taxon>
        <taxon>Pirellulales</taxon>
        <taxon>Lacipirellulaceae</taxon>
        <taxon>Botrimarina</taxon>
    </lineage>
</organism>
<sequence>MDLVEDLPWDRVRHRGHPIDGVQLRAARVGLRLSIEKMAALCGMNPRQLAKFETQRCCADDSTLQKLVHGFNRHSNFVVRMKTPSLDLLDPVSAAFRHFVLTLNTDCLPFLKSQELHAALSESTEPIYMALSRFDLPVLLTHLVCRGYAYLDASGKYYLLQQKPQQEYEQLIHFRIGTERVCVAWNFDPARRENEQPVILENMRAQLARLRAFLAEMSLPGIDRDTFVALMHTFYMLEPEVHVEKAGRHGVMRDELALKLGAVARIAHDYLELRIEHSQKKWKVVARSLVDEARTMLGDHETFIDRAAAGAELRELCDLDFGHGATMIERIDAYFDLLVRHGNA</sequence>
<dbReference type="Gene3D" id="1.10.260.40">
    <property type="entry name" value="lambda repressor-like DNA-binding domains"/>
    <property type="match status" value="1"/>
</dbReference>
<evidence type="ECO:0000313" key="3">
    <source>
        <dbReference type="Proteomes" id="UP000317421"/>
    </source>
</evidence>
<proteinExistence type="predicted"/>
<protein>
    <recommendedName>
        <fullName evidence="1">HTH cro/C1-type domain-containing protein</fullName>
    </recommendedName>
</protein>
<feature type="domain" description="HTH cro/C1-type" evidence="1">
    <location>
        <begin position="24"/>
        <end position="78"/>
    </location>
</feature>
<comment type="caution">
    <text evidence="2">The sequence shown here is derived from an EMBL/GenBank/DDBJ whole genome shotgun (WGS) entry which is preliminary data.</text>
</comment>
<evidence type="ECO:0000313" key="2">
    <source>
        <dbReference type="EMBL" id="TWT95381.1"/>
    </source>
</evidence>
<reference evidence="2 3" key="1">
    <citation type="submission" date="2019-02" db="EMBL/GenBank/DDBJ databases">
        <title>Deep-cultivation of Planctomycetes and their phenomic and genomic characterization uncovers novel biology.</title>
        <authorList>
            <person name="Wiegand S."/>
            <person name="Jogler M."/>
            <person name="Boedeker C."/>
            <person name="Pinto D."/>
            <person name="Vollmers J."/>
            <person name="Rivas-Marin E."/>
            <person name="Kohn T."/>
            <person name="Peeters S.H."/>
            <person name="Heuer A."/>
            <person name="Rast P."/>
            <person name="Oberbeckmann S."/>
            <person name="Bunk B."/>
            <person name="Jeske O."/>
            <person name="Meyerdierks A."/>
            <person name="Storesund J.E."/>
            <person name="Kallscheuer N."/>
            <person name="Luecker S."/>
            <person name="Lage O.M."/>
            <person name="Pohl T."/>
            <person name="Merkel B.J."/>
            <person name="Hornburger P."/>
            <person name="Mueller R.-W."/>
            <person name="Bruemmer F."/>
            <person name="Labrenz M."/>
            <person name="Spormann A.M."/>
            <person name="Op Den Camp H."/>
            <person name="Overmann J."/>
            <person name="Amann R."/>
            <person name="Jetten M.S.M."/>
            <person name="Mascher T."/>
            <person name="Medema M.H."/>
            <person name="Devos D.P."/>
            <person name="Kaster A.-K."/>
            <person name="Ovreas L."/>
            <person name="Rohde M."/>
            <person name="Galperin M.Y."/>
            <person name="Jogler C."/>
        </authorList>
    </citation>
    <scope>NUCLEOTIDE SEQUENCE [LARGE SCALE GENOMIC DNA]</scope>
    <source>
        <strain evidence="2 3">Pla108</strain>
    </source>
</reference>
<dbReference type="SUPFAM" id="SSF47413">
    <property type="entry name" value="lambda repressor-like DNA-binding domains"/>
    <property type="match status" value="1"/>
</dbReference>
<dbReference type="SMART" id="SM00530">
    <property type="entry name" value="HTH_XRE"/>
    <property type="match status" value="1"/>
</dbReference>
<gene>
    <name evidence="2" type="ORF">Pla108_35290</name>
</gene>
<dbReference type="PROSITE" id="PS50943">
    <property type="entry name" value="HTH_CROC1"/>
    <property type="match status" value="1"/>
</dbReference>
<accession>A0A5C6A8N4</accession>
<name>A0A5C6A8N4_9BACT</name>
<dbReference type="EMBL" id="SJPR01000005">
    <property type="protein sequence ID" value="TWT95381.1"/>
    <property type="molecule type" value="Genomic_DNA"/>
</dbReference>
<dbReference type="GO" id="GO:0003677">
    <property type="term" value="F:DNA binding"/>
    <property type="evidence" value="ECO:0007669"/>
    <property type="project" value="InterPro"/>
</dbReference>
<dbReference type="Proteomes" id="UP000317421">
    <property type="component" value="Unassembled WGS sequence"/>
</dbReference>
<keyword evidence="3" id="KW-1185">Reference proteome</keyword>
<evidence type="ECO:0000259" key="1">
    <source>
        <dbReference type="PROSITE" id="PS50943"/>
    </source>
</evidence>
<dbReference type="InterPro" id="IPR001387">
    <property type="entry name" value="Cro/C1-type_HTH"/>
</dbReference>
<dbReference type="InterPro" id="IPR010982">
    <property type="entry name" value="Lambda_DNA-bd_dom_sf"/>
</dbReference>